<dbReference type="GO" id="GO:0004222">
    <property type="term" value="F:metalloendopeptidase activity"/>
    <property type="evidence" value="ECO:0007669"/>
    <property type="project" value="TreeGrafter"/>
</dbReference>
<dbReference type="EMBL" id="AP013066">
    <property type="protein sequence ID" value="BAN34953.1"/>
    <property type="molecule type" value="Genomic_DNA"/>
</dbReference>
<keyword evidence="5" id="KW-1185">Reference proteome</keyword>
<dbReference type="InterPro" id="IPR011055">
    <property type="entry name" value="Dup_hybrid_motif"/>
</dbReference>
<dbReference type="eggNOG" id="COG4942">
    <property type="taxonomic scope" value="Bacteria"/>
</dbReference>
<dbReference type="InterPro" id="IPR016047">
    <property type="entry name" value="M23ase_b-sheet_dom"/>
</dbReference>
<evidence type="ECO:0000313" key="5">
    <source>
        <dbReference type="Proteomes" id="UP000015559"/>
    </source>
</evidence>
<dbReference type="KEGG" id="sdr:SCD_n01119"/>
<dbReference type="PANTHER" id="PTHR21666:SF263">
    <property type="entry name" value="MUREIN HYDROLASE ACTIVATOR NLPD"/>
    <property type="match status" value="1"/>
</dbReference>
<dbReference type="CDD" id="cd12797">
    <property type="entry name" value="M23_peptidase"/>
    <property type="match status" value="1"/>
</dbReference>
<dbReference type="GO" id="GO:0009279">
    <property type="term" value="C:cell outer membrane"/>
    <property type="evidence" value="ECO:0007669"/>
    <property type="project" value="TreeGrafter"/>
</dbReference>
<feature type="domain" description="LysM" evidence="3">
    <location>
        <begin position="41"/>
        <end position="85"/>
    </location>
</feature>
<evidence type="ECO:0000256" key="2">
    <source>
        <dbReference type="SAM" id="MobiDB-lite"/>
    </source>
</evidence>
<dbReference type="InterPro" id="IPR050570">
    <property type="entry name" value="Cell_wall_metabolism_enzyme"/>
</dbReference>
<protein>
    <submittedName>
        <fullName evidence="4">Peptidase M23</fullName>
    </submittedName>
</protein>
<dbReference type="Pfam" id="PF01476">
    <property type="entry name" value="LysM"/>
    <property type="match status" value="1"/>
</dbReference>
<feature type="region of interest" description="Disordered" evidence="2">
    <location>
        <begin position="127"/>
        <end position="162"/>
    </location>
</feature>
<proteinExistence type="inferred from homology"/>
<reference evidence="4 5" key="1">
    <citation type="journal article" date="2012" name="Appl. Environ. Microbiol.">
        <title>Draft genome sequence of a psychrotolerant sulfur-oxidizing bacterium, Sulfuricella denitrificans skB26, and proteomic insights into cold adaptation.</title>
        <authorList>
            <person name="Watanabe T."/>
            <person name="Kojima H."/>
            <person name="Fukui M."/>
        </authorList>
    </citation>
    <scope>NUCLEOTIDE SEQUENCE [LARGE SCALE GENOMIC DNA]</scope>
    <source>
        <strain evidence="5">skB26</strain>
    </source>
</reference>
<dbReference type="HOGENOM" id="CLU_029425_0_2_4"/>
<dbReference type="Gene3D" id="3.10.350.10">
    <property type="entry name" value="LysM domain"/>
    <property type="match status" value="1"/>
</dbReference>
<dbReference type="CDD" id="cd00118">
    <property type="entry name" value="LysM"/>
    <property type="match status" value="1"/>
</dbReference>
<dbReference type="eggNOG" id="COG1388">
    <property type="taxonomic scope" value="Bacteria"/>
</dbReference>
<dbReference type="InterPro" id="IPR036779">
    <property type="entry name" value="LysM_dom_sf"/>
</dbReference>
<dbReference type="Pfam" id="PF01551">
    <property type="entry name" value="Peptidase_M23"/>
    <property type="match status" value="1"/>
</dbReference>
<gene>
    <name evidence="4" type="ORF">SCD_n01119</name>
</gene>
<dbReference type="STRING" id="1163617.SCD_n01119"/>
<evidence type="ECO:0000313" key="4">
    <source>
        <dbReference type="EMBL" id="BAN34953.1"/>
    </source>
</evidence>
<evidence type="ECO:0000259" key="3">
    <source>
        <dbReference type="PROSITE" id="PS51782"/>
    </source>
</evidence>
<dbReference type="Proteomes" id="UP000015559">
    <property type="component" value="Chromosome"/>
</dbReference>
<dbReference type="GO" id="GO:0032153">
    <property type="term" value="C:cell division site"/>
    <property type="evidence" value="ECO:0007669"/>
    <property type="project" value="TreeGrafter"/>
</dbReference>
<organism evidence="4 5">
    <name type="scientific">Sulfuricella denitrificans (strain DSM 22764 / NBRC 105220 / skB26)</name>
    <dbReference type="NCBI Taxonomy" id="1163617"/>
    <lineage>
        <taxon>Bacteria</taxon>
        <taxon>Pseudomonadati</taxon>
        <taxon>Pseudomonadota</taxon>
        <taxon>Betaproteobacteria</taxon>
        <taxon>Nitrosomonadales</taxon>
        <taxon>Sulfuricellaceae</taxon>
        <taxon>Sulfuricella</taxon>
    </lineage>
</organism>
<accession>S6ABR9</accession>
<dbReference type="PANTHER" id="PTHR21666">
    <property type="entry name" value="PEPTIDASE-RELATED"/>
    <property type="match status" value="1"/>
</dbReference>
<dbReference type="SUPFAM" id="SSF51261">
    <property type="entry name" value="Duplicated hybrid motif"/>
    <property type="match status" value="1"/>
</dbReference>
<comment type="similarity">
    <text evidence="1">Belongs to the E.coli NlpD/Haemophilus LppB family.</text>
</comment>
<evidence type="ECO:0000256" key="1">
    <source>
        <dbReference type="ARBA" id="ARBA00038420"/>
    </source>
</evidence>
<dbReference type="AlphaFoldDB" id="S6ABR9"/>
<name>S6ABR9_SULDS</name>
<dbReference type="Gene3D" id="2.70.70.10">
    <property type="entry name" value="Glucose Permease (Domain IIA)"/>
    <property type="match status" value="1"/>
</dbReference>
<dbReference type="SMART" id="SM00257">
    <property type="entry name" value="LysM"/>
    <property type="match status" value="1"/>
</dbReference>
<sequence length="287" mass="31079">MFALLISGCASTKSSAPVLERASMAQKSPTKTRNDGDLRPQTYTVQKGDTLYGIALEHGFDYKEVAEWNGITPPYTIHIGQSVKFKDSPQTVVVTPLKTGAMAETRQAGEDALLKTQPKALKLAYSEQAEKASTARTESQDKPVPAELPAEKKEGNQAEDDERVEWNWPTTGKVITSFNEASGSGKGLDIGGKSGQPVLAAGPGKVVYSGSGLRGYGKLVIIKHNKTYLSAYAHNHKILVKEGQSVTKGQKIAEMGDSDADQVKLHFEIRRFGKPVDPMKYLPSDKS</sequence>
<dbReference type="InterPro" id="IPR018392">
    <property type="entry name" value="LysM"/>
</dbReference>
<dbReference type="PROSITE" id="PS51782">
    <property type="entry name" value="LYSM"/>
    <property type="match status" value="1"/>
</dbReference>